<evidence type="ECO:0000256" key="6">
    <source>
        <dbReference type="ARBA" id="ARBA00022525"/>
    </source>
</evidence>
<dbReference type="RefSeq" id="XP_019481772.1">
    <property type="nucleotide sequence ID" value="XM_019626227.1"/>
</dbReference>
<evidence type="ECO:0000256" key="3">
    <source>
        <dbReference type="ARBA" id="ARBA00009204"/>
    </source>
</evidence>
<evidence type="ECO:0000256" key="9">
    <source>
        <dbReference type="ARBA" id="ARBA00023313"/>
    </source>
</evidence>
<keyword evidence="12" id="KW-1185">Reference proteome</keyword>
<dbReference type="CTD" id="341"/>
<dbReference type="GeneID" id="109372779"/>
<dbReference type="GO" id="GO:0006641">
    <property type="term" value="P:triglyceride metabolic process"/>
    <property type="evidence" value="ECO:0007669"/>
    <property type="project" value="TreeGrafter"/>
</dbReference>
<dbReference type="GO" id="GO:0034447">
    <property type="term" value="P:very-low-density lipoprotein particle clearance"/>
    <property type="evidence" value="ECO:0007669"/>
    <property type="project" value="TreeGrafter"/>
</dbReference>
<keyword evidence="8" id="KW-0445">Lipid transport</keyword>
<dbReference type="KEGG" id="hai:109372779"/>
<evidence type="ECO:0000256" key="1">
    <source>
        <dbReference type="ARBA" id="ARBA00003248"/>
    </source>
</evidence>
<feature type="signal peptide" evidence="11">
    <location>
        <begin position="1"/>
        <end position="24"/>
    </location>
</feature>
<evidence type="ECO:0000256" key="7">
    <source>
        <dbReference type="ARBA" id="ARBA00022729"/>
    </source>
</evidence>
<dbReference type="GO" id="GO:0042157">
    <property type="term" value="P:lipoprotein metabolic process"/>
    <property type="evidence" value="ECO:0007669"/>
    <property type="project" value="InterPro"/>
</dbReference>
<dbReference type="AlphaFoldDB" id="A0A8B7Q1M9"/>
<dbReference type="PANTHER" id="PTHR16565:SF2">
    <property type="entry name" value="APOLIPOPROTEIN C-I"/>
    <property type="match status" value="1"/>
</dbReference>
<evidence type="ECO:0000256" key="4">
    <source>
        <dbReference type="ARBA" id="ARBA00021680"/>
    </source>
</evidence>
<evidence type="ECO:0000256" key="8">
    <source>
        <dbReference type="ARBA" id="ARBA00023055"/>
    </source>
</evidence>
<reference evidence="13" key="1">
    <citation type="submission" date="2025-08" db="UniProtKB">
        <authorList>
            <consortium name="RefSeq"/>
        </authorList>
    </citation>
    <scope>IDENTIFICATION</scope>
    <source>
        <tissue evidence="13">Muscle</tissue>
    </source>
</reference>
<dbReference type="InterPro" id="IPR043081">
    <property type="entry name" value="ApoC-1_sf"/>
</dbReference>
<dbReference type="GO" id="GO:0006869">
    <property type="term" value="P:lipid transport"/>
    <property type="evidence" value="ECO:0007669"/>
    <property type="project" value="UniProtKB-KW"/>
</dbReference>
<dbReference type="Pfam" id="PF04691">
    <property type="entry name" value="ApoC-I"/>
    <property type="match status" value="1"/>
</dbReference>
<dbReference type="InterPro" id="IPR006781">
    <property type="entry name" value="ApoC-I"/>
</dbReference>
<sequence>MRLMLSLPVLVVVLAMVLEDPVDALSDIDFSRDLKKFGSALEEKVRTAIDHIKQSDIPRKTRVWFSETYSKVKEKFKTTFF</sequence>
<organism evidence="12 13">
    <name type="scientific">Hipposideros armiger</name>
    <name type="common">Great Himalayan leaf-nosed bat</name>
    <dbReference type="NCBI Taxonomy" id="186990"/>
    <lineage>
        <taxon>Eukaryota</taxon>
        <taxon>Metazoa</taxon>
        <taxon>Chordata</taxon>
        <taxon>Craniata</taxon>
        <taxon>Vertebrata</taxon>
        <taxon>Euteleostomi</taxon>
        <taxon>Mammalia</taxon>
        <taxon>Eutheria</taxon>
        <taxon>Laurasiatheria</taxon>
        <taxon>Chiroptera</taxon>
        <taxon>Yinpterochiroptera</taxon>
        <taxon>Rhinolophoidea</taxon>
        <taxon>Hipposideridae</taxon>
        <taxon>Hipposideros</taxon>
    </lineage>
</organism>
<dbReference type="GO" id="GO:0034361">
    <property type="term" value="C:very-low-density lipoprotein particle"/>
    <property type="evidence" value="ECO:0007669"/>
    <property type="project" value="UniProtKB-KW"/>
</dbReference>
<name>A0A8B7Q1M9_HIPAR</name>
<protein>
    <recommendedName>
        <fullName evidence="4">Apolipoprotein C-I</fullName>
    </recommendedName>
    <alternativeName>
        <fullName evidence="10">Apolipoprotein C1</fullName>
    </alternativeName>
</protein>
<proteinExistence type="inferred from homology"/>
<dbReference type="GO" id="GO:0005504">
    <property type="term" value="F:fatty acid binding"/>
    <property type="evidence" value="ECO:0007669"/>
    <property type="project" value="TreeGrafter"/>
</dbReference>
<dbReference type="GO" id="GO:0032375">
    <property type="term" value="P:negative regulation of cholesterol transport"/>
    <property type="evidence" value="ECO:0007669"/>
    <property type="project" value="TreeGrafter"/>
</dbReference>
<dbReference type="GO" id="GO:0010916">
    <property type="term" value="P:negative regulation of very-low-density lipoprotein particle clearance"/>
    <property type="evidence" value="ECO:0007669"/>
    <property type="project" value="TreeGrafter"/>
</dbReference>
<keyword evidence="7 11" id="KW-0732">Signal</keyword>
<comment type="similarity">
    <text evidence="3">Belongs to the apolipoprotein C1 family.</text>
</comment>
<accession>A0A8B7Q1M9</accession>
<dbReference type="Gene3D" id="4.10.260.30">
    <property type="entry name" value="Apolipoprotein C-I"/>
    <property type="match status" value="1"/>
</dbReference>
<feature type="chain" id="PRO_5034795106" description="Apolipoprotein C-I" evidence="11">
    <location>
        <begin position="25"/>
        <end position="81"/>
    </location>
</feature>
<evidence type="ECO:0000313" key="12">
    <source>
        <dbReference type="Proteomes" id="UP000694851"/>
    </source>
</evidence>
<keyword evidence="6" id="KW-0964">Secreted</keyword>
<comment type="function">
    <text evidence="1">Inhibitor of lipoprotein binding to the low density lipoprotein (LDL) receptor, LDL receptor-related protein, and very low density lipoprotein (VLDL) receptor. Associates with high density lipoproteins (HDL) and the triacylglycerol-rich lipoproteins in the plasma and makes up about 10% of the protein of the VLDL and 2% of that of HDL. Appears to interfere directly with fatty acid uptake and is also the major plasma inhibitor of cholesteryl ester transfer protein (CETP). Binds free fatty acids and reduces their intracellular esterification. Modulates the interaction of APOE with beta-migrating VLDL and inhibits binding of beta-VLDL to the LDL receptor-related protein.</text>
</comment>
<dbReference type="GO" id="GO:0050995">
    <property type="term" value="P:negative regulation of lipid catabolic process"/>
    <property type="evidence" value="ECO:0007669"/>
    <property type="project" value="TreeGrafter"/>
</dbReference>
<dbReference type="GO" id="GO:0034364">
    <property type="term" value="C:high-density lipoprotein particle"/>
    <property type="evidence" value="ECO:0007669"/>
    <property type="project" value="TreeGrafter"/>
</dbReference>
<dbReference type="PANTHER" id="PTHR16565">
    <property type="entry name" value="APOLIPOPROTEIN C-I"/>
    <property type="match status" value="1"/>
</dbReference>
<evidence type="ECO:0000256" key="10">
    <source>
        <dbReference type="ARBA" id="ARBA00031177"/>
    </source>
</evidence>
<keyword evidence="9" id="KW-0850">VLDL</keyword>
<evidence type="ECO:0000313" key="13">
    <source>
        <dbReference type="RefSeq" id="XP_019481772.1"/>
    </source>
</evidence>
<dbReference type="GO" id="GO:0004859">
    <property type="term" value="F:phospholipase inhibitor activity"/>
    <property type="evidence" value="ECO:0007669"/>
    <property type="project" value="TreeGrafter"/>
</dbReference>
<dbReference type="Proteomes" id="UP000694851">
    <property type="component" value="Unplaced"/>
</dbReference>
<comment type="subcellular location">
    <subcellularLocation>
        <location evidence="2">Secreted</location>
    </subcellularLocation>
</comment>
<keyword evidence="5" id="KW-0813">Transport</keyword>
<evidence type="ECO:0000256" key="5">
    <source>
        <dbReference type="ARBA" id="ARBA00022448"/>
    </source>
</evidence>
<evidence type="ECO:0000256" key="2">
    <source>
        <dbReference type="ARBA" id="ARBA00004613"/>
    </source>
</evidence>
<evidence type="ECO:0000256" key="11">
    <source>
        <dbReference type="SAM" id="SignalP"/>
    </source>
</evidence>
<dbReference type="OrthoDB" id="8941712at2759"/>
<gene>
    <name evidence="13" type="primary">APOC1</name>
</gene>